<proteinExistence type="predicted"/>
<evidence type="ECO:0000313" key="2">
    <source>
        <dbReference type="EMBL" id="MBB5284241.1"/>
    </source>
</evidence>
<evidence type="ECO:0008006" key="4">
    <source>
        <dbReference type="Google" id="ProtNLM"/>
    </source>
</evidence>
<feature type="transmembrane region" description="Helical" evidence="1">
    <location>
        <begin position="344"/>
        <end position="364"/>
    </location>
</feature>
<gene>
    <name evidence="2" type="ORF">HNQ92_002384</name>
</gene>
<dbReference type="EMBL" id="JACHGF010000003">
    <property type="protein sequence ID" value="MBB5284241.1"/>
    <property type="molecule type" value="Genomic_DNA"/>
</dbReference>
<accession>A0A840TL28</accession>
<feature type="transmembrane region" description="Helical" evidence="1">
    <location>
        <begin position="204"/>
        <end position="231"/>
    </location>
</feature>
<feature type="transmembrane region" description="Helical" evidence="1">
    <location>
        <begin position="119"/>
        <end position="138"/>
    </location>
</feature>
<protein>
    <recommendedName>
        <fullName evidence="4">O-antigen polymerase</fullName>
    </recommendedName>
</protein>
<feature type="transmembrane region" description="Helical" evidence="1">
    <location>
        <begin position="7"/>
        <end position="27"/>
    </location>
</feature>
<feature type="transmembrane region" description="Helical" evidence="1">
    <location>
        <begin position="59"/>
        <end position="81"/>
    </location>
</feature>
<feature type="transmembrane region" description="Helical" evidence="1">
    <location>
        <begin position="376"/>
        <end position="393"/>
    </location>
</feature>
<keyword evidence="1" id="KW-0812">Transmembrane</keyword>
<dbReference type="Proteomes" id="UP000557307">
    <property type="component" value="Unassembled WGS sequence"/>
</dbReference>
<feature type="transmembrane region" description="Helical" evidence="1">
    <location>
        <begin position="171"/>
        <end position="192"/>
    </location>
</feature>
<feature type="transmembrane region" description="Helical" evidence="1">
    <location>
        <begin position="33"/>
        <end position="50"/>
    </location>
</feature>
<organism evidence="2 3">
    <name type="scientific">Rhabdobacter roseus</name>
    <dbReference type="NCBI Taxonomy" id="1655419"/>
    <lineage>
        <taxon>Bacteria</taxon>
        <taxon>Pseudomonadati</taxon>
        <taxon>Bacteroidota</taxon>
        <taxon>Cytophagia</taxon>
        <taxon>Cytophagales</taxon>
        <taxon>Cytophagaceae</taxon>
        <taxon>Rhabdobacter</taxon>
    </lineage>
</organism>
<comment type="caution">
    <text evidence="2">The sequence shown here is derived from an EMBL/GenBank/DDBJ whole genome shotgun (WGS) entry which is preliminary data.</text>
</comment>
<keyword evidence="1" id="KW-0472">Membrane</keyword>
<feature type="transmembrane region" description="Helical" evidence="1">
    <location>
        <begin position="243"/>
        <end position="267"/>
    </location>
</feature>
<reference evidence="2 3" key="1">
    <citation type="submission" date="2020-08" db="EMBL/GenBank/DDBJ databases">
        <title>Genomic Encyclopedia of Type Strains, Phase IV (KMG-IV): sequencing the most valuable type-strain genomes for metagenomic binning, comparative biology and taxonomic classification.</title>
        <authorList>
            <person name="Goeker M."/>
        </authorList>
    </citation>
    <scope>NUCLEOTIDE SEQUENCE [LARGE SCALE GENOMIC DNA]</scope>
    <source>
        <strain evidence="2 3">DSM 105074</strain>
    </source>
</reference>
<feature type="transmembrane region" description="Helical" evidence="1">
    <location>
        <begin position="288"/>
        <end position="304"/>
    </location>
</feature>
<evidence type="ECO:0000256" key="1">
    <source>
        <dbReference type="SAM" id="Phobius"/>
    </source>
</evidence>
<feature type="transmembrane region" description="Helical" evidence="1">
    <location>
        <begin position="87"/>
        <end position="107"/>
    </location>
</feature>
<keyword evidence="3" id="KW-1185">Reference proteome</keyword>
<keyword evidence="1" id="KW-1133">Transmembrane helix</keyword>
<name>A0A840TL28_9BACT</name>
<sequence length="411" mass="47367">MKLSPTSSSYILIFIIFFSIYSDVPLILPNGKWIPSFTTLLILPLIFIFIKNTFELDDIILFISFALLISFSLIINKIYLYGPISSLFKAIQFLVAILMGICVKKYIELIPKPKLKKILWISLFSILIGCTLERIGIIRPLTLAYKYFVYSGTRYGNNSNYDFRDLNISGFIRPILFTSEPSLVAVGFYVFSTSLSLLEDNKRTLLYILFACLIFITLSGSPIGFFSLVSWLGIWVRNTKGKILHLSLILFFLPILLLILFQIPFFYDIYAKIINRIFNEIASEGTSVYARIYFPYFILIPFIFKNYPLFGIGFGGREKFISLIYGQGVTSNDVNLDFTEGANAFARIFAYLGIIGAMLFLYILHRYIKSNSKSDVVLFFFLWFLLSQTLGTFETPRYWCFTFIILACFRK</sequence>
<dbReference type="AlphaFoldDB" id="A0A840TL28"/>
<evidence type="ECO:0000313" key="3">
    <source>
        <dbReference type="Proteomes" id="UP000557307"/>
    </source>
</evidence>